<sequence length="118" mass="13020">MNQYQTNVESFINDLDGGVFINKVGAVLSEVALGVNNTNKKGKVIIELELSSLDENRVSIAHKLKFNRPTMRGSKSEEDTTNTPMYVNKGGELTLFQKNHGQLLDINGQPDGKLKTVN</sequence>
<dbReference type="Proteomes" id="UP000839515">
    <property type="component" value="Unassembled WGS sequence"/>
</dbReference>
<accession>A0A402TQ55</accession>
<organism evidence="1">
    <name type="scientific">Salmonella enterica</name>
    <name type="common">Salmonella choleraesuis</name>
    <dbReference type="NCBI Taxonomy" id="28901"/>
    <lineage>
        <taxon>Bacteria</taxon>
        <taxon>Pseudomonadati</taxon>
        <taxon>Pseudomonadota</taxon>
        <taxon>Gammaproteobacteria</taxon>
        <taxon>Enterobacterales</taxon>
        <taxon>Enterobacteriaceae</taxon>
        <taxon>Salmonella</taxon>
    </lineage>
</organism>
<name>A0A402TQ55_SALER</name>
<reference evidence="1" key="1">
    <citation type="submission" date="2018-08" db="EMBL/GenBank/DDBJ databases">
        <authorList>
            <consortium name="GenomeTrakr network: Whole genome sequencing for foodborne pathogen traceback"/>
        </authorList>
    </citation>
    <scope>NUCLEOTIDE SEQUENCE [LARGE SCALE GENOMIC DNA]</scope>
    <source>
        <strain evidence="1">CFSAN034428</strain>
    </source>
</reference>
<evidence type="ECO:0000313" key="1">
    <source>
        <dbReference type="EMBL" id="MIT93083.1"/>
    </source>
</evidence>
<dbReference type="EMBL" id="RSTU01000026">
    <property type="protein sequence ID" value="MIT93083.1"/>
    <property type="molecule type" value="Genomic_DNA"/>
</dbReference>
<evidence type="ECO:0008006" key="2">
    <source>
        <dbReference type="Google" id="ProtNLM"/>
    </source>
</evidence>
<protein>
    <recommendedName>
        <fullName evidence="2">Prophage protein</fullName>
    </recommendedName>
</protein>
<proteinExistence type="predicted"/>
<gene>
    <name evidence="1" type="ORF">ATP91_22850</name>
</gene>
<dbReference type="AlphaFoldDB" id="A0A402TQ55"/>
<comment type="caution">
    <text evidence="1">The sequence shown here is derived from an EMBL/GenBank/DDBJ whole genome shotgun (WGS) entry which is preliminary data.</text>
</comment>